<accession>A0A5M8FVN7</accession>
<evidence type="ECO:0000313" key="13">
    <source>
        <dbReference type="Proteomes" id="UP000322981"/>
    </source>
</evidence>
<evidence type="ECO:0000256" key="2">
    <source>
        <dbReference type="ARBA" id="ARBA00017703"/>
    </source>
</evidence>
<dbReference type="Proteomes" id="UP000322981">
    <property type="component" value="Unassembled WGS sequence"/>
</dbReference>
<sequence>MRCAPAQLEQALTQGLAPVYLLFGDEPLQLGEAADAIRRAARDRGFSERTRLEHGQQFDWSSLAAEAGALSLFAERRLIELRISGDGVGREGSDALRRYCERVSDDVLLLILAPGLDWKTLKSKWAEALERVGVIVQVRLLQGQQLHQWLRARLQAAGFQPTPEAVALLAERVEGHLLAGAQEIEKLRLLCQPGPLDAESLLAAVTDSARYSLFDLTDAALAGDRVRADRVLRGLATEGTAEPLVLWVLAREIRKLAAVAFALAQRQDLAPVLRAHQVFDSRRQAVITAARRYPLPHLWSLLERCAEADLAIKGQHPADPWTLLTGIAEGLAAAPGR</sequence>
<dbReference type="InterPro" id="IPR008921">
    <property type="entry name" value="DNA_pol3_clamp-load_cplx_C"/>
</dbReference>
<evidence type="ECO:0000256" key="8">
    <source>
        <dbReference type="ARBA" id="ARBA00049244"/>
    </source>
</evidence>
<dbReference type="EMBL" id="VWXX01000001">
    <property type="protein sequence ID" value="KAA6187823.1"/>
    <property type="molecule type" value="Genomic_DNA"/>
</dbReference>
<dbReference type="CDD" id="cd18138">
    <property type="entry name" value="HLD_clamp_pol_III_delta"/>
    <property type="match status" value="1"/>
</dbReference>
<keyword evidence="4" id="KW-0548">Nucleotidyltransferase</keyword>
<dbReference type="SUPFAM" id="SSF48019">
    <property type="entry name" value="post-AAA+ oligomerization domain-like"/>
    <property type="match status" value="1"/>
</dbReference>
<dbReference type="InterPro" id="IPR005790">
    <property type="entry name" value="DNA_polIII_delta"/>
</dbReference>
<organism evidence="12 13">
    <name type="scientific">Thiohalocapsa marina</name>
    <dbReference type="NCBI Taxonomy" id="424902"/>
    <lineage>
        <taxon>Bacteria</taxon>
        <taxon>Pseudomonadati</taxon>
        <taxon>Pseudomonadota</taxon>
        <taxon>Gammaproteobacteria</taxon>
        <taxon>Chromatiales</taxon>
        <taxon>Chromatiaceae</taxon>
        <taxon>Thiohalocapsa</taxon>
    </lineage>
</organism>
<name>A0A5M8FVN7_9GAMM</name>
<dbReference type="GO" id="GO:0009360">
    <property type="term" value="C:DNA polymerase III complex"/>
    <property type="evidence" value="ECO:0007669"/>
    <property type="project" value="UniProtKB-UniRule"/>
</dbReference>
<dbReference type="GO" id="GO:0003887">
    <property type="term" value="F:DNA-directed DNA polymerase activity"/>
    <property type="evidence" value="ECO:0007669"/>
    <property type="project" value="UniProtKB-UniRule"/>
</dbReference>
<dbReference type="Pfam" id="PF21694">
    <property type="entry name" value="DNA_pol3_delta_C"/>
    <property type="match status" value="1"/>
</dbReference>
<dbReference type="GO" id="GO:0003677">
    <property type="term" value="F:DNA binding"/>
    <property type="evidence" value="ECO:0007669"/>
    <property type="project" value="InterPro"/>
</dbReference>
<dbReference type="Gene3D" id="1.20.272.10">
    <property type="match status" value="1"/>
</dbReference>
<evidence type="ECO:0000313" key="12">
    <source>
        <dbReference type="EMBL" id="KAA6187823.1"/>
    </source>
</evidence>
<evidence type="ECO:0000256" key="1">
    <source>
        <dbReference type="ARBA" id="ARBA00012417"/>
    </source>
</evidence>
<feature type="domain" description="DNA polymerase III delta subunit-like C-terminal" evidence="11">
    <location>
        <begin position="213"/>
        <end position="314"/>
    </location>
</feature>
<keyword evidence="13" id="KW-1185">Reference proteome</keyword>
<evidence type="ECO:0000256" key="6">
    <source>
        <dbReference type="ARBA" id="ARBA00022932"/>
    </source>
</evidence>
<proteinExistence type="inferred from homology"/>
<comment type="similarity">
    <text evidence="7">Belongs to the DNA polymerase HolA subunit family.</text>
</comment>
<dbReference type="InterPro" id="IPR027417">
    <property type="entry name" value="P-loop_NTPase"/>
</dbReference>
<dbReference type="PANTHER" id="PTHR34388:SF1">
    <property type="entry name" value="DNA POLYMERASE III SUBUNIT DELTA"/>
    <property type="match status" value="1"/>
</dbReference>
<dbReference type="Pfam" id="PF06144">
    <property type="entry name" value="DNA_pol3_delta"/>
    <property type="match status" value="1"/>
</dbReference>
<comment type="catalytic activity">
    <reaction evidence="8">
        <text>DNA(n) + a 2'-deoxyribonucleoside 5'-triphosphate = DNA(n+1) + diphosphate</text>
        <dbReference type="Rhea" id="RHEA:22508"/>
        <dbReference type="Rhea" id="RHEA-COMP:17339"/>
        <dbReference type="Rhea" id="RHEA-COMP:17340"/>
        <dbReference type="ChEBI" id="CHEBI:33019"/>
        <dbReference type="ChEBI" id="CHEBI:61560"/>
        <dbReference type="ChEBI" id="CHEBI:173112"/>
        <dbReference type="EC" id="2.7.7.7"/>
    </reaction>
</comment>
<evidence type="ECO:0000256" key="5">
    <source>
        <dbReference type="ARBA" id="ARBA00022705"/>
    </source>
</evidence>
<dbReference type="Gene3D" id="3.40.50.300">
    <property type="entry name" value="P-loop containing nucleotide triphosphate hydrolases"/>
    <property type="match status" value="1"/>
</dbReference>
<keyword evidence="5" id="KW-0235">DNA replication</keyword>
<evidence type="ECO:0000256" key="3">
    <source>
        <dbReference type="ARBA" id="ARBA00022679"/>
    </source>
</evidence>
<protein>
    <recommendedName>
        <fullName evidence="2 9">DNA polymerase III subunit delta</fullName>
        <ecNumber evidence="1 9">2.7.7.7</ecNumber>
    </recommendedName>
</protein>
<gene>
    <name evidence="12" type="ORF">F2Q65_00850</name>
</gene>
<dbReference type="PANTHER" id="PTHR34388">
    <property type="entry name" value="DNA POLYMERASE III SUBUNIT DELTA"/>
    <property type="match status" value="1"/>
</dbReference>
<reference evidence="12 13" key="1">
    <citation type="submission" date="2019-09" db="EMBL/GenBank/DDBJ databases">
        <title>Whole-genome sequence of the purple sulfur bacterium Thiohalocapsa marina DSM 19078.</title>
        <authorList>
            <person name="Kyndt J.A."/>
            <person name="Meyer T.E."/>
        </authorList>
    </citation>
    <scope>NUCLEOTIDE SEQUENCE [LARGE SCALE GENOMIC DNA]</scope>
    <source>
        <strain evidence="12 13">DSM 19078</strain>
    </source>
</reference>
<dbReference type="InterPro" id="IPR048466">
    <property type="entry name" value="DNA_pol3_delta-like_C"/>
</dbReference>
<evidence type="ECO:0000259" key="10">
    <source>
        <dbReference type="Pfam" id="PF06144"/>
    </source>
</evidence>
<evidence type="ECO:0000256" key="4">
    <source>
        <dbReference type="ARBA" id="ARBA00022695"/>
    </source>
</evidence>
<dbReference type="OrthoDB" id="9770982at2"/>
<dbReference type="InterPro" id="IPR010372">
    <property type="entry name" value="DNA_pol3_delta_N"/>
</dbReference>
<feature type="domain" description="DNA polymerase III delta N-terminal" evidence="10">
    <location>
        <begin position="20"/>
        <end position="136"/>
    </location>
</feature>
<dbReference type="Gene3D" id="1.10.8.60">
    <property type="match status" value="1"/>
</dbReference>
<dbReference type="AlphaFoldDB" id="A0A5M8FVN7"/>
<dbReference type="SUPFAM" id="SSF52540">
    <property type="entry name" value="P-loop containing nucleoside triphosphate hydrolases"/>
    <property type="match status" value="1"/>
</dbReference>
<evidence type="ECO:0000256" key="7">
    <source>
        <dbReference type="ARBA" id="ARBA00034754"/>
    </source>
</evidence>
<comment type="caution">
    <text evidence="12">The sequence shown here is derived from an EMBL/GenBank/DDBJ whole genome shotgun (WGS) entry which is preliminary data.</text>
</comment>
<dbReference type="RefSeq" id="WP_150089446.1">
    <property type="nucleotide sequence ID" value="NZ_JBFUOH010000103.1"/>
</dbReference>
<evidence type="ECO:0000256" key="9">
    <source>
        <dbReference type="NCBIfam" id="TIGR01128"/>
    </source>
</evidence>
<dbReference type="NCBIfam" id="TIGR01128">
    <property type="entry name" value="holA"/>
    <property type="match status" value="1"/>
</dbReference>
<dbReference type="EC" id="2.7.7.7" evidence="1 9"/>
<keyword evidence="6" id="KW-0239">DNA-directed DNA polymerase</keyword>
<evidence type="ECO:0000259" key="11">
    <source>
        <dbReference type="Pfam" id="PF21694"/>
    </source>
</evidence>
<keyword evidence="3" id="KW-0808">Transferase</keyword>
<dbReference type="GO" id="GO:0006261">
    <property type="term" value="P:DNA-templated DNA replication"/>
    <property type="evidence" value="ECO:0007669"/>
    <property type="project" value="TreeGrafter"/>
</dbReference>